<dbReference type="EMBL" id="CAXITT010000300">
    <property type="protein sequence ID" value="CAL1538483.1"/>
    <property type="molecule type" value="Genomic_DNA"/>
</dbReference>
<evidence type="ECO:0000313" key="3">
    <source>
        <dbReference type="EMBL" id="CAL1538483.1"/>
    </source>
</evidence>
<reference evidence="3 4" key="1">
    <citation type="submission" date="2024-04" db="EMBL/GenBank/DDBJ databases">
        <authorList>
            <consortium name="Genoscope - CEA"/>
            <person name="William W."/>
        </authorList>
    </citation>
    <scope>NUCLEOTIDE SEQUENCE [LARGE SCALE GENOMIC DNA]</scope>
</reference>
<evidence type="ECO:0000259" key="2">
    <source>
        <dbReference type="PROSITE" id="PS51412"/>
    </source>
</evidence>
<keyword evidence="4" id="KW-1185">Reference proteome</keyword>
<organism evidence="3 4">
    <name type="scientific">Lymnaea stagnalis</name>
    <name type="common">Great pond snail</name>
    <name type="synonym">Helix stagnalis</name>
    <dbReference type="NCBI Taxonomy" id="6523"/>
    <lineage>
        <taxon>Eukaryota</taxon>
        <taxon>Metazoa</taxon>
        <taxon>Spiralia</taxon>
        <taxon>Lophotrochozoa</taxon>
        <taxon>Mollusca</taxon>
        <taxon>Gastropoda</taxon>
        <taxon>Heterobranchia</taxon>
        <taxon>Euthyneura</taxon>
        <taxon>Panpulmonata</taxon>
        <taxon>Hygrophila</taxon>
        <taxon>Lymnaeoidea</taxon>
        <taxon>Lymnaeidae</taxon>
        <taxon>Lymnaea</taxon>
    </lineage>
</organism>
<name>A0AAV2I0A8_LYMST</name>
<feature type="chain" id="PRO_5043618015" description="MACPF domain-containing protein" evidence="1">
    <location>
        <begin position="22"/>
        <end position="577"/>
    </location>
</feature>
<evidence type="ECO:0000256" key="1">
    <source>
        <dbReference type="SAM" id="SignalP"/>
    </source>
</evidence>
<feature type="signal peptide" evidence="1">
    <location>
        <begin position="1"/>
        <end position="21"/>
    </location>
</feature>
<dbReference type="PROSITE" id="PS51412">
    <property type="entry name" value="MACPF_2"/>
    <property type="match status" value="1"/>
</dbReference>
<accession>A0AAV2I0A8</accession>
<comment type="caution">
    <text evidence="3">The sequence shown here is derived from an EMBL/GenBank/DDBJ whole genome shotgun (WGS) entry which is preliminary data.</text>
</comment>
<dbReference type="Proteomes" id="UP001497497">
    <property type="component" value="Unassembled WGS sequence"/>
</dbReference>
<gene>
    <name evidence="3" type="ORF">GSLYS_00012304001</name>
</gene>
<dbReference type="AlphaFoldDB" id="A0AAV2I0A8"/>
<proteinExistence type="predicted"/>
<keyword evidence="1" id="KW-0732">Signal</keyword>
<evidence type="ECO:0000313" key="4">
    <source>
        <dbReference type="Proteomes" id="UP001497497"/>
    </source>
</evidence>
<dbReference type="Pfam" id="PF01823">
    <property type="entry name" value="MACPF"/>
    <property type="match status" value="1"/>
</dbReference>
<feature type="domain" description="MACPF" evidence="2">
    <location>
        <begin position="18"/>
        <end position="340"/>
    </location>
</feature>
<sequence length="577" mass="64410">MNFHCLPTAFAFLIAVHISHAEIHCSNPPPGIQKMVRGVDITKLDLVPLDVIGTNGFKSPVLNFSCNSGRTWRSPTGQEYQLPDQIWHMTSLPGGWLSTEVKVYKNYNDLRQSMTTEVGGEGSIWRFAFSASHSYKKMQNIIANTSRYISEASSFESATRADATPSWILGLDRFSQIFIDRMITGSFEADPRAYNRFIHEFGSHYFSTANFGGYVKVVSETDSEYFYTKSDAQAKTNAKASFLKVISFHGGHVSGSTSVDKSFSSATTQSIRYYGGDTNLLTNNGIQQWQPTVDKDPWLFSGELKPISDLISDETKRISMVKAVDNYVMKTYLDEVERLINTARGRSDDAVLGALQARITAMKNETILVKAKFDALSNDVETELIVPVWFTSNTNLCYQWRSDGESRQCGDGEPNLLCAKPNTMTPVYRDNTDDRRGGCRMQWGIQSMGFPSWFRQVRVCYQWYSEGGGSGQCGGGAANLLCGGVNEFSAEYKDDTDRRRGGCKMSWMIEVPSSAPLWLRTAKMCFSWYPDGDGGQCGPASSRNLCAVANQWTDYYFDNTDGRSGGCRMSWGIKSNF</sequence>
<protein>
    <recommendedName>
        <fullName evidence="2">MACPF domain-containing protein</fullName>
    </recommendedName>
</protein>
<dbReference type="InterPro" id="IPR020864">
    <property type="entry name" value="MACPF"/>
</dbReference>